<feature type="transmembrane region" description="Helical" evidence="7">
    <location>
        <begin position="184"/>
        <end position="201"/>
    </location>
</feature>
<feature type="transmembrane region" description="Helical" evidence="7">
    <location>
        <begin position="107"/>
        <end position="127"/>
    </location>
</feature>
<evidence type="ECO:0000256" key="4">
    <source>
        <dbReference type="ARBA" id="ARBA00022692"/>
    </source>
</evidence>
<dbReference type="InterPro" id="IPR045621">
    <property type="entry name" value="BPD_transp_1_N"/>
</dbReference>
<evidence type="ECO:0000256" key="6">
    <source>
        <dbReference type="ARBA" id="ARBA00023136"/>
    </source>
</evidence>
<comment type="subcellular location">
    <subcellularLocation>
        <location evidence="1 7">Cell membrane</location>
        <topology evidence="1 7">Multi-pass membrane protein</topology>
    </subcellularLocation>
</comment>
<dbReference type="Pfam" id="PF19300">
    <property type="entry name" value="BPD_transp_1_N"/>
    <property type="match status" value="1"/>
</dbReference>
<name>A0A921IT17_9ACTN</name>
<dbReference type="PROSITE" id="PS50928">
    <property type="entry name" value="ABC_TM1"/>
    <property type="match status" value="1"/>
</dbReference>
<organism evidence="9 10">
    <name type="scientific">Collinsella ihumii</name>
    <dbReference type="NCBI Taxonomy" id="1720204"/>
    <lineage>
        <taxon>Bacteria</taxon>
        <taxon>Bacillati</taxon>
        <taxon>Actinomycetota</taxon>
        <taxon>Coriobacteriia</taxon>
        <taxon>Coriobacteriales</taxon>
        <taxon>Coriobacteriaceae</taxon>
        <taxon>Collinsella</taxon>
    </lineage>
</organism>
<evidence type="ECO:0000256" key="5">
    <source>
        <dbReference type="ARBA" id="ARBA00022989"/>
    </source>
</evidence>
<keyword evidence="6 7" id="KW-0472">Membrane</keyword>
<dbReference type="Proteomes" id="UP000746751">
    <property type="component" value="Unassembled WGS sequence"/>
</dbReference>
<evidence type="ECO:0000256" key="7">
    <source>
        <dbReference type="RuleBase" id="RU363032"/>
    </source>
</evidence>
<dbReference type="InterPro" id="IPR035906">
    <property type="entry name" value="MetI-like_sf"/>
</dbReference>
<dbReference type="Gene3D" id="1.10.3720.10">
    <property type="entry name" value="MetI-like"/>
    <property type="match status" value="1"/>
</dbReference>
<reference evidence="9" key="2">
    <citation type="submission" date="2021-09" db="EMBL/GenBank/DDBJ databases">
        <authorList>
            <person name="Gilroy R."/>
        </authorList>
    </citation>
    <scope>NUCLEOTIDE SEQUENCE</scope>
    <source>
        <strain evidence="9">ChiGjej2B2-7701</strain>
    </source>
</reference>
<feature type="domain" description="ABC transmembrane type-1" evidence="8">
    <location>
        <begin position="99"/>
        <end position="311"/>
    </location>
</feature>
<evidence type="ECO:0000313" key="9">
    <source>
        <dbReference type="EMBL" id="HJG31477.1"/>
    </source>
</evidence>
<dbReference type="SUPFAM" id="SSF161098">
    <property type="entry name" value="MetI-like"/>
    <property type="match status" value="1"/>
</dbReference>
<dbReference type="PANTHER" id="PTHR43163">
    <property type="entry name" value="DIPEPTIDE TRANSPORT SYSTEM PERMEASE PROTEIN DPPB-RELATED"/>
    <property type="match status" value="1"/>
</dbReference>
<evidence type="ECO:0000256" key="2">
    <source>
        <dbReference type="ARBA" id="ARBA00022448"/>
    </source>
</evidence>
<reference evidence="9" key="1">
    <citation type="journal article" date="2021" name="PeerJ">
        <title>Extensive microbial diversity within the chicken gut microbiome revealed by metagenomics and culture.</title>
        <authorList>
            <person name="Gilroy R."/>
            <person name="Ravi A."/>
            <person name="Getino M."/>
            <person name="Pursley I."/>
            <person name="Horton D.L."/>
            <person name="Alikhan N.F."/>
            <person name="Baker D."/>
            <person name="Gharbi K."/>
            <person name="Hall N."/>
            <person name="Watson M."/>
            <person name="Adriaenssens E.M."/>
            <person name="Foster-Nyarko E."/>
            <person name="Jarju S."/>
            <person name="Secka A."/>
            <person name="Antonio M."/>
            <person name="Oren A."/>
            <person name="Chaudhuri R.R."/>
            <person name="La Ragione R."/>
            <person name="Hildebrand F."/>
            <person name="Pallen M.J."/>
        </authorList>
    </citation>
    <scope>NUCLEOTIDE SEQUENCE</scope>
    <source>
        <strain evidence="9">ChiGjej2B2-7701</strain>
    </source>
</reference>
<dbReference type="InterPro" id="IPR000515">
    <property type="entry name" value="MetI-like"/>
</dbReference>
<gene>
    <name evidence="9" type="ORF">K8U80_08805</name>
</gene>
<dbReference type="Pfam" id="PF00528">
    <property type="entry name" value="BPD_transp_1"/>
    <property type="match status" value="1"/>
</dbReference>
<dbReference type="PANTHER" id="PTHR43163:SF6">
    <property type="entry name" value="DIPEPTIDE TRANSPORT SYSTEM PERMEASE PROTEIN DPPB-RELATED"/>
    <property type="match status" value="1"/>
</dbReference>
<protein>
    <submittedName>
        <fullName evidence="9">ABC transporter permease</fullName>
    </submittedName>
</protein>
<feature type="transmembrane region" description="Helical" evidence="7">
    <location>
        <begin position="12"/>
        <end position="32"/>
    </location>
</feature>
<evidence type="ECO:0000256" key="1">
    <source>
        <dbReference type="ARBA" id="ARBA00004651"/>
    </source>
</evidence>
<dbReference type="GO" id="GO:0005886">
    <property type="term" value="C:plasma membrane"/>
    <property type="evidence" value="ECO:0007669"/>
    <property type="project" value="UniProtKB-SubCell"/>
</dbReference>
<feature type="transmembrane region" description="Helical" evidence="7">
    <location>
        <begin position="139"/>
        <end position="164"/>
    </location>
</feature>
<dbReference type="EMBL" id="DYVF01000051">
    <property type="protein sequence ID" value="HJG31477.1"/>
    <property type="molecule type" value="Genomic_DNA"/>
</dbReference>
<keyword evidence="4 7" id="KW-0812">Transmembrane</keyword>
<comment type="caution">
    <text evidence="9">The sequence shown here is derived from an EMBL/GenBank/DDBJ whole genome shotgun (WGS) entry which is preliminary data.</text>
</comment>
<dbReference type="CDD" id="cd06261">
    <property type="entry name" value="TM_PBP2"/>
    <property type="match status" value="1"/>
</dbReference>
<feature type="transmembrane region" description="Helical" evidence="7">
    <location>
        <begin position="286"/>
        <end position="314"/>
    </location>
</feature>
<keyword evidence="2 7" id="KW-0813">Transport</keyword>
<keyword evidence="5 7" id="KW-1133">Transmembrane helix</keyword>
<evidence type="ECO:0000256" key="3">
    <source>
        <dbReference type="ARBA" id="ARBA00022475"/>
    </source>
</evidence>
<comment type="similarity">
    <text evidence="7">Belongs to the binding-protein-dependent transport system permease family.</text>
</comment>
<evidence type="ECO:0000259" key="8">
    <source>
        <dbReference type="PROSITE" id="PS50928"/>
    </source>
</evidence>
<feature type="transmembrane region" description="Helical" evidence="7">
    <location>
        <begin position="254"/>
        <end position="274"/>
    </location>
</feature>
<proteinExistence type="inferred from homology"/>
<dbReference type="AlphaFoldDB" id="A0A921IT17"/>
<evidence type="ECO:0000313" key="10">
    <source>
        <dbReference type="Proteomes" id="UP000746751"/>
    </source>
</evidence>
<accession>A0A921IT17</accession>
<sequence>MNNLLRLIGRRVIALPIMALGVTLLVFFLMSFTDPSIPARTVLGEGASPEQVEQYMDEHGMNDPWPVRYVDYIGGLVQGDLGTYGSRQTPVSDAIASALPVTMQLTFFGLLLAAIFSFTLGVISALYRDKWPDQVIRVISIAGIATPSFWLAVLLILAVTLGGLTRVFPSSGQLPDLFANPAGYFGRMIMPAIALAFPVIGQMTRIVRTAMVEELDKDYVQTARGSGIPEKVVIAKNVLRNALITPVTTLGLKIGYLMGGAVVIEVIFALPGMGTLIQQGITGGEIMLVQGVVVVVALAFVIINIVVDMLYLLINPRIRTV</sequence>
<dbReference type="GO" id="GO:0055085">
    <property type="term" value="P:transmembrane transport"/>
    <property type="evidence" value="ECO:0007669"/>
    <property type="project" value="InterPro"/>
</dbReference>
<keyword evidence="3" id="KW-1003">Cell membrane</keyword>